<dbReference type="PANTHER" id="PTHR43747">
    <property type="entry name" value="FAD-BINDING PROTEIN"/>
    <property type="match status" value="1"/>
</dbReference>
<evidence type="ECO:0000256" key="1">
    <source>
        <dbReference type="ARBA" id="ARBA00005706"/>
    </source>
</evidence>
<dbReference type="InterPro" id="IPR036188">
    <property type="entry name" value="FAD/NAD-bd_sf"/>
</dbReference>
<dbReference type="Gene3D" id="3.50.50.60">
    <property type="entry name" value="FAD/NAD(P)-binding domain"/>
    <property type="match status" value="1"/>
</dbReference>
<dbReference type="AlphaFoldDB" id="A0A9W4SC91"/>
<name>A0A9W4SC91_9GLOM</name>
<reference evidence="2" key="1">
    <citation type="submission" date="2022-08" db="EMBL/GenBank/DDBJ databases">
        <authorList>
            <person name="Kallberg Y."/>
            <person name="Tangrot J."/>
            <person name="Rosling A."/>
        </authorList>
    </citation>
    <scope>NUCLEOTIDE SEQUENCE</scope>
    <source>
        <strain evidence="2">Wild A</strain>
    </source>
</reference>
<dbReference type="Proteomes" id="UP001153678">
    <property type="component" value="Unassembled WGS sequence"/>
</dbReference>
<protein>
    <submittedName>
        <fullName evidence="2">3473_t:CDS:1</fullName>
    </submittedName>
</protein>
<dbReference type="PANTHER" id="PTHR43747:SF1">
    <property type="entry name" value="SLR1998 PROTEIN"/>
    <property type="match status" value="1"/>
</dbReference>
<keyword evidence="3" id="KW-1185">Reference proteome</keyword>
<dbReference type="OrthoDB" id="2647594at2759"/>
<evidence type="ECO:0000313" key="2">
    <source>
        <dbReference type="EMBL" id="CAI2163793.1"/>
    </source>
</evidence>
<dbReference type="SUPFAM" id="SSF51905">
    <property type="entry name" value="FAD/NAD(P)-binding domain"/>
    <property type="match status" value="1"/>
</dbReference>
<proteinExistence type="inferred from homology"/>
<comment type="caution">
    <text evidence="2">The sequence shown here is derived from an EMBL/GenBank/DDBJ whole genome shotgun (WGS) entry which is preliminary data.</text>
</comment>
<dbReference type="Gene3D" id="3.30.9.100">
    <property type="match status" value="1"/>
</dbReference>
<dbReference type="PROSITE" id="PS51257">
    <property type="entry name" value="PROKAR_LIPOPROTEIN"/>
    <property type="match status" value="1"/>
</dbReference>
<dbReference type="InterPro" id="IPR050816">
    <property type="entry name" value="Flavin-dep_Halogenase_NPB"/>
</dbReference>
<gene>
    <name evidence="2" type="ORF">FWILDA_LOCUS1246</name>
</gene>
<sequence>MNSKHEDQHFDVIVIGGGVAGSCTAIRLAQLFNSAVTTWPKIVIIDERNTNVETFKIGESLPGEAKPTLKSLGVFDAVNNDAMQGKHHFCYGNSSVWGSDDLIGTDTIFNAYGEGFHLDRLLFEETLLKIVTLQYSQFITIMRGSKVTDLYLSKDIDQRDKRWKVTFTSDEPSRTIQIHGNILIDASGRRCCIRKCLQDLKRRSFDKLLAFACLYEADCDNLSKTDLDHNTLVESCAFGWWYTSLLPNKQRIVVFHTDDDLLHQINRKIRLVEEFNEFIKESATHVAKYINEYSYRPILKRVICVPANSACLSQFAIGDSAISFDPLSSQGMLTAMSSAKLGAEAVFFQYFNGGTKIEGKLIQPLEVYQKYIENTFQKYVGEKSFFYNKEQRWKNEIFWKRRHEEHADALRENIDFTSK</sequence>
<accession>A0A9W4SC91</accession>
<evidence type="ECO:0000313" key="3">
    <source>
        <dbReference type="Proteomes" id="UP001153678"/>
    </source>
</evidence>
<organism evidence="2 3">
    <name type="scientific">Funneliformis geosporum</name>
    <dbReference type="NCBI Taxonomy" id="1117311"/>
    <lineage>
        <taxon>Eukaryota</taxon>
        <taxon>Fungi</taxon>
        <taxon>Fungi incertae sedis</taxon>
        <taxon>Mucoromycota</taxon>
        <taxon>Glomeromycotina</taxon>
        <taxon>Glomeromycetes</taxon>
        <taxon>Glomerales</taxon>
        <taxon>Glomeraceae</taxon>
        <taxon>Funneliformis</taxon>
    </lineage>
</organism>
<dbReference type="EMBL" id="CAMKVN010000112">
    <property type="protein sequence ID" value="CAI2163793.1"/>
    <property type="molecule type" value="Genomic_DNA"/>
</dbReference>
<comment type="similarity">
    <text evidence="1">Belongs to the flavin-dependent halogenase family.</text>
</comment>